<proteinExistence type="predicted"/>
<protein>
    <recommendedName>
        <fullName evidence="5">Glycosyl hydrolase family 115 (Putative glucuronidase)</fullName>
    </recommendedName>
</protein>
<reference evidence="3" key="1">
    <citation type="journal article" date="2014" name="Int. J. Syst. Evol. Microbiol.">
        <title>Complete genome sequence of Corynebacterium casei LMG S-19264T (=DSM 44701T), isolated from a smear-ripened cheese.</title>
        <authorList>
            <consortium name="US DOE Joint Genome Institute (JGI-PGF)"/>
            <person name="Walter F."/>
            <person name="Albersmeier A."/>
            <person name="Kalinowski J."/>
            <person name="Ruckert C."/>
        </authorList>
    </citation>
    <scope>NUCLEOTIDE SEQUENCE</scope>
    <source>
        <strain evidence="3">CGMCC 1.12997</strain>
    </source>
</reference>
<evidence type="ECO:0000313" key="4">
    <source>
        <dbReference type="Proteomes" id="UP000647241"/>
    </source>
</evidence>
<evidence type="ECO:0000256" key="1">
    <source>
        <dbReference type="ARBA" id="ARBA00022801"/>
    </source>
</evidence>
<reference evidence="3" key="2">
    <citation type="submission" date="2020-09" db="EMBL/GenBank/DDBJ databases">
        <authorList>
            <person name="Sun Q."/>
            <person name="Zhou Y."/>
        </authorList>
    </citation>
    <scope>NUCLEOTIDE SEQUENCE</scope>
    <source>
        <strain evidence="3">CGMCC 1.12997</strain>
    </source>
</reference>
<dbReference type="Gene3D" id="3.20.20.520">
    <property type="entry name" value="Glycosyl hydrolase family 115"/>
    <property type="match status" value="1"/>
</dbReference>
<sequence>MVALFVAVAVAFGTSAAAQSSPSSKAGSIVIRPTVTILLDPNEPAPIQQATQDIVSDFEKVLGSKPKIVARQQDAGPVTIMIGEQSQLPEAMRPSELTAPESFSISVHKADWNAKTPTTVVLLAGADMRGTIYAIYQFSQEYLGVDPMYYWTDHEPARRTHIELPGSLNESFPAPVFKYRGFFLNDEDLLTGWAPGEKKDKTGISLAVWNKVYETILRLKGNMVVPGTWIFPDDPQIALAAKRGLIMNQHHAIPLGLNVARWPKDVPYNYTTHPEILERAWKDAVATYPAHQEILWSVGLRGLSDVSYDSMDPSVRGNDKALGALIGKAINDQMRIVRAAHPDAKFVTDLWQEGAKLVKQGDLTIPPEVTLVWADTGYGYMQDNGSVAAGQGAYYHVAMMNDRSNQLTEMVPVSRIDSELGRYIKAKATAYLLLNTSDIRPVSMTTKRVMDIAWEGLPANSDHTADDFYRQWATEEFGAKAAPAIAKVYEAYFQAPAHFGTPPHEYGDQLYHTESRRMMLTYMIDSPLYSIPSQAPKWEQPRIVGAPDRASEKEWLNSTTAKEIQQCGDAQPRWDAVWKQAVAAEPLVAPSRLPFYRAEVLAMIAINRESNRTLFLISKSIQDAERGDSAKAHQEAEEALAALDNIHRAESDAEYGKWKNWYHGDWLTGVPRTREIVETFAKFLEDPSTPLPQPLLWNGWEGYYHIMHYEGDRSVDVK</sequence>
<evidence type="ECO:0000313" key="3">
    <source>
        <dbReference type="EMBL" id="GGG83432.1"/>
    </source>
</evidence>
<dbReference type="SUPFAM" id="SSF55545">
    <property type="entry name" value="beta-N-acetylhexosaminidase-like domain"/>
    <property type="match status" value="1"/>
</dbReference>
<dbReference type="GO" id="GO:0016787">
    <property type="term" value="F:hydrolase activity"/>
    <property type="evidence" value="ECO:0007669"/>
    <property type="project" value="UniProtKB-KW"/>
</dbReference>
<gene>
    <name evidence="3" type="ORF">GCM10011585_28920</name>
</gene>
<dbReference type="EMBL" id="BMGT01000003">
    <property type="protein sequence ID" value="GGG83432.1"/>
    <property type="molecule type" value="Genomic_DNA"/>
</dbReference>
<keyword evidence="4" id="KW-1185">Reference proteome</keyword>
<comment type="caution">
    <text evidence="3">The sequence shown here is derived from an EMBL/GenBank/DDBJ whole genome shotgun (WGS) entry which is preliminary data.</text>
</comment>
<evidence type="ECO:0000256" key="2">
    <source>
        <dbReference type="SAM" id="SignalP"/>
    </source>
</evidence>
<dbReference type="PANTHER" id="PTHR37842:SF2">
    <property type="entry name" value="GYLCOSYL HYDROLASE 115 C-TERMINAL DOMAIN-CONTAINING PROTEIN"/>
    <property type="match status" value="1"/>
</dbReference>
<dbReference type="AlphaFoldDB" id="A0A917M819"/>
<organism evidence="3 4">
    <name type="scientific">Edaphobacter dinghuensis</name>
    <dbReference type="NCBI Taxonomy" id="1560005"/>
    <lineage>
        <taxon>Bacteria</taxon>
        <taxon>Pseudomonadati</taxon>
        <taxon>Acidobacteriota</taxon>
        <taxon>Terriglobia</taxon>
        <taxon>Terriglobales</taxon>
        <taxon>Acidobacteriaceae</taxon>
        <taxon>Edaphobacter</taxon>
    </lineage>
</organism>
<dbReference type="Proteomes" id="UP000647241">
    <property type="component" value="Unassembled WGS sequence"/>
</dbReference>
<dbReference type="InterPro" id="IPR031924">
    <property type="entry name" value="GH115"/>
</dbReference>
<dbReference type="InterPro" id="IPR042301">
    <property type="entry name" value="GH115_sf"/>
</dbReference>
<dbReference type="GO" id="GO:0005975">
    <property type="term" value="P:carbohydrate metabolic process"/>
    <property type="evidence" value="ECO:0007669"/>
    <property type="project" value="UniProtKB-ARBA"/>
</dbReference>
<evidence type="ECO:0008006" key="5">
    <source>
        <dbReference type="Google" id="ProtNLM"/>
    </source>
</evidence>
<dbReference type="PANTHER" id="PTHR37842">
    <property type="match status" value="1"/>
</dbReference>
<feature type="chain" id="PRO_5037034566" description="Glycosyl hydrolase family 115 (Putative glucuronidase)" evidence="2">
    <location>
        <begin position="19"/>
        <end position="718"/>
    </location>
</feature>
<keyword evidence="2" id="KW-0732">Signal</keyword>
<dbReference type="Pfam" id="PF15979">
    <property type="entry name" value="Glyco_hydro_115"/>
    <property type="match status" value="1"/>
</dbReference>
<dbReference type="Gene3D" id="3.30.379.10">
    <property type="entry name" value="Chitobiase/beta-hexosaminidase domain 2-like"/>
    <property type="match status" value="1"/>
</dbReference>
<name>A0A917M819_9BACT</name>
<dbReference type="InterPro" id="IPR029018">
    <property type="entry name" value="Hex-like_dom2"/>
</dbReference>
<keyword evidence="1" id="KW-0378">Hydrolase</keyword>
<accession>A0A917M819</accession>
<feature type="signal peptide" evidence="2">
    <location>
        <begin position="1"/>
        <end position="18"/>
    </location>
</feature>